<keyword evidence="4" id="KW-0592">Phosphate transport</keyword>
<dbReference type="Gene3D" id="3.40.50.300">
    <property type="entry name" value="P-loop containing nucleotide triphosphate hydrolases"/>
    <property type="match status" value="1"/>
</dbReference>
<evidence type="ECO:0000256" key="10">
    <source>
        <dbReference type="SAM" id="MobiDB-lite"/>
    </source>
</evidence>
<dbReference type="PANTHER" id="PTHR43423">
    <property type="entry name" value="ABC TRANSPORTER I FAMILY MEMBER 17"/>
    <property type="match status" value="1"/>
</dbReference>
<proteinExistence type="predicted"/>
<keyword evidence="2" id="KW-0813">Transport</keyword>
<evidence type="ECO:0000256" key="9">
    <source>
        <dbReference type="ARBA" id="ARBA00054713"/>
    </source>
</evidence>
<dbReference type="PROSITE" id="PS50893">
    <property type="entry name" value="ABC_TRANSPORTER_2"/>
    <property type="match status" value="1"/>
</dbReference>
<dbReference type="GO" id="GO:0005886">
    <property type="term" value="C:plasma membrane"/>
    <property type="evidence" value="ECO:0007669"/>
    <property type="project" value="UniProtKB-SubCell"/>
</dbReference>
<dbReference type="EMBL" id="UGGP01000001">
    <property type="protein sequence ID" value="STO07846.1"/>
    <property type="molecule type" value="Genomic_DNA"/>
</dbReference>
<dbReference type="GO" id="GO:0035435">
    <property type="term" value="P:phosphate ion transmembrane transport"/>
    <property type="evidence" value="ECO:0007669"/>
    <property type="project" value="InterPro"/>
</dbReference>
<dbReference type="GO" id="GO:0005315">
    <property type="term" value="F:phosphate transmembrane transporter activity"/>
    <property type="evidence" value="ECO:0007669"/>
    <property type="project" value="InterPro"/>
</dbReference>
<dbReference type="STRING" id="1397694.GCA_000702585_01711"/>
<keyword evidence="12" id="KW-0378">Hydrolase</keyword>
<dbReference type="InterPro" id="IPR027417">
    <property type="entry name" value="P-loop_NTPase"/>
</dbReference>
<gene>
    <name evidence="12" type="primary">pstB3</name>
    <name evidence="12" type="ORF">NCTC13163_01207</name>
</gene>
<dbReference type="InterPro" id="IPR003593">
    <property type="entry name" value="AAA+_ATPase"/>
</dbReference>
<name>A0A377FTM9_9BACL</name>
<dbReference type="NCBIfam" id="TIGR00972">
    <property type="entry name" value="3a0107s01c2"/>
    <property type="match status" value="1"/>
</dbReference>
<dbReference type="AlphaFoldDB" id="A0A377FTM9"/>
<dbReference type="PANTHER" id="PTHR43423:SF1">
    <property type="entry name" value="ABC TRANSPORTER I FAMILY MEMBER 17"/>
    <property type="match status" value="1"/>
</dbReference>
<dbReference type="FunFam" id="3.40.50.300:FF:000132">
    <property type="entry name" value="Phosphate import ATP-binding protein PstB"/>
    <property type="match status" value="1"/>
</dbReference>
<evidence type="ECO:0000256" key="2">
    <source>
        <dbReference type="ARBA" id="ARBA00022448"/>
    </source>
</evidence>
<keyword evidence="3" id="KW-1003">Cell membrane</keyword>
<evidence type="ECO:0000256" key="5">
    <source>
        <dbReference type="ARBA" id="ARBA00022741"/>
    </source>
</evidence>
<evidence type="ECO:0000256" key="8">
    <source>
        <dbReference type="ARBA" id="ARBA00023136"/>
    </source>
</evidence>
<dbReference type="PROSITE" id="PS00211">
    <property type="entry name" value="ABC_TRANSPORTER_1"/>
    <property type="match status" value="1"/>
</dbReference>
<evidence type="ECO:0000256" key="1">
    <source>
        <dbReference type="ARBA" id="ARBA00004417"/>
    </source>
</evidence>
<dbReference type="GO" id="GO:0005524">
    <property type="term" value="F:ATP binding"/>
    <property type="evidence" value="ECO:0007669"/>
    <property type="project" value="UniProtKB-KW"/>
</dbReference>
<evidence type="ECO:0000256" key="4">
    <source>
        <dbReference type="ARBA" id="ARBA00022592"/>
    </source>
</evidence>
<dbReference type="Pfam" id="PF00005">
    <property type="entry name" value="ABC_tran"/>
    <property type="match status" value="1"/>
</dbReference>
<dbReference type="Proteomes" id="UP000254060">
    <property type="component" value="Unassembled WGS sequence"/>
</dbReference>
<comment type="subcellular location">
    <subcellularLocation>
        <location evidence="1">Cell inner membrane</location>
        <topology evidence="1">Peripheral membrane protein</topology>
    </subcellularLocation>
</comment>
<dbReference type="InterPro" id="IPR003439">
    <property type="entry name" value="ABC_transporter-like_ATP-bd"/>
</dbReference>
<comment type="function">
    <text evidence="9">Part of the ABC transporter complex PstSACB involved in phosphate import. Responsible for energy coupling to the transport system.</text>
</comment>
<protein>
    <submittedName>
        <fullName evidence="12">Phosphate import ATP-binding protein PstB 3</fullName>
        <ecNumber evidence="12">3.6.3.27</ecNumber>
    </submittedName>
</protein>
<keyword evidence="8" id="KW-0472">Membrane</keyword>
<evidence type="ECO:0000256" key="6">
    <source>
        <dbReference type="ARBA" id="ARBA00022840"/>
    </source>
</evidence>
<keyword evidence="7" id="KW-1278">Translocase</keyword>
<evidence type="ECO:0000256" key="7">
    <source>
        <dbReference type="ARBA" id="ARBA00022967"/>
    </source>
</evidence>
<dbReference type="InterPro" id="IPR005670">
    <property type="entry name" value="PstB-like"/>
</dbReference>
<evidence type="ECO:0000313" key="12">
    <source>
        <dbReference type="EMBL" id="STO07846.1"/>
    </source>
</evidence>
<keyword evidence="6 12" id="KW-0067">ATP-binding</keyword>
<organism evidence="12 13">
    <name type="scientific">Exiguobacterium aurantiacum</name>
    <dbReference type="NCBI Taxonomy" id="33987"/>
    <lineage>
        <taxon>Bacteria</taxon>
        <taxon>Bacillati</taxon>
        <taxon>Bacillota</taxon>
        <taxon>Bacilli</taxon>
        <taxon>Bacillales</taxon>
        <taxon>Bacillales Family XII. Incertae Sedis</taxon>
        <taxon>Exiguobacterium</taxon>
    </lineage>
</organism>
<evidence type="ECO:0000313" key="13">
    <source>
        <dbReference type="Proteomes" id="UP000254060"/>
    </source>
</evidence>
<dbReference type="EC" id="3.6.3.27" evidence="12"/>
<evidence type="ECO:0000256" key="3">
    <source>
        <dbReference type="ARBA" id="ARBA00022475"/>
    </source>
</evidence>
<feature type="region of interest" description="Disordered" evidence="10">
    <location>
        <begin position="1"/>
        <end position="20"/>
    </location>
</feature>
<accession>A0A377FTM9</accession>
<evidence type="ECO:0000259" key="11">
    <source>
        <dbReference type="PROSITE" id="PS50893"/>
    </source>
</evidence>
<feature type="compositionally biased region" description="Basic and acidic residues" evidence="10">
    <location>
        <begin position="1"/>
        <end position="11"/>
    </location>
</feature>
<dbReference type="GO" id="GO:0016887">
    <property type="term" value="F:ATP hydrolysis activity"/>
    <property type="evidence" value="ECO:0007669"/>
    <property type="project" value="InterPro"/>
</dbReference>
<keyword evidence="5" id="KW-0547">Nucleotide-binding</keyword>
<dbReference type="SUPFAM" id="SSF52540">
    <property type="entry name" value="P-loop containing nucleoside triphosphate hydrolases"/>
    <property type="match status" value="1"/>
</dbReference>
<dbReference type="OrthoDB" id="9804199at2"/>
<reference evidence="12 13" key="1">
    <citation type="submission" date="2018-06" db="EMBL/GenBank/DDBJ databases">
        <authorList>
            <consortium name="Pathogen Informatics"/>
            <person name="Doyle S."/>
        </authorList>
    </citation>
    <scope>NUCLEOTIDE SEQUENCE [LARGE SCALE GENOMIC DNA]</scope>
    <source>
        <strain evidence="12 13">NCTC13163</strain>
    </source>
</reference>
<feature type="domain" description="ABC transporter" evidence="11">
    <location>
        <begin position="25"/>
        <end position="272"/>
    </location>
</feature>
<dbReference type="SMART" id="SM00382">
    <property type="entry name" value="AAA"/>
    <property type="match status" value="1"/>
</dbReference>
<sequence>MMKQKELKGDHNVNTTTIQPTETVMQKDSAYVVNNLNLWYGDDQALIDVNLDIKKNEVTAIIGPSGCGKSTFIKTLNRMVELIPSVRTNGEILYHGRNIFDRDYRVEDLRTSVGMVFQQPNPFPKSVYDNVAYGPRTHGIKNKKVLDEIVERSLRGAAIWDEVKDRLNENAYGLSGGQQQRLCIARTLAIEPDVILMDEPTSALDPISTLKVEELVQELKEKYSIIIVTHNMQQAARVSDKTAFFLNGEVVEFDATDKIFSNPTDKRTEDYISGRFG</sequence>
<dbReference type="CDD" id="cd03260">
    <property type="entry name" value="ABC_PstB_phosphate_transporter"/>
    <property type="match status" value="1"/>
</dbReference>
<dbReference type="InterPro" id="IPR017871">
    <property type="entry name" value="ABC_transporter-like_CS"/>
</dbReference>